<dbReference type="AlphaFoldDB" id="A0A9P1NZL7"/>
<organism evidence="1 2">
    <name type="scientific">Limnospira indica PCC 8005</name>
    <dbReference type="NCBI Taxonomy" id="376219"/>
    <lineage>
        <taxon>Bacteria</taxon>
        <taxon>Bacillati</taxon>
        <taxon>Cyanobacteriota</taxon>
        <taxon>Cyanophyceae</taxon>
        <taxon>Oscillatoriophycideae</taxon>
        <taxon>Oscillatoriales</taxon>
        <taxon>Sirenicapillariaceae</taxon>
        <taxon>Limnospira</taxon>
    </lineage>
</organism>
<evidence type="ECO:0000313" key="1">
    <source>
        <dbReference type="EMBL" id="CDM95932.1"/>
    </source>
</evidence>
<proteinExistence type="predicted"/>
<gene>
    <name evidence="1" type="ORF">ARTHRO_40338</name>
</gene>
<name>A0A9P1NZL7_9CYAN</name>
<accession>A0A9P1NZL7</accession>
<sequence>MTIDLGKLLNPNTYHSDRLSSKLVSILDAVELADCPTQFDECRLLELESTFLVMHNSLITAINQLLNEKIKQYEEDNKNEF</sequence>
<keyword evidence="2" id="KW-1185">Reference proteome</keyword>
<reference evidence="1 2" key="1">
    <citation type="submission" date="2014-02" db="EMBL/GenBank/DDBJ databases">
        <authorList>
            <person name="Genoscope - CEA"/>
        </authorList>
    </citation>
    <scope>NUCLEOTIDE SEQUENCE [LARGE SCALE GENOMIC DNA]</scope>
    <source>
        <strain evidence="1 2">PCC 8005</strain>
    </source>
</reference>
<protein>
    <submittedName>
        <fullName evidence="1">Uncharacterized protein</fullName>
    </submittedName>
</protein>
<dbReference type="EMBL" id="FO818640">
    <property type="protein sequence ID" value="CDM95932.1"/>
    <property type="molecule type" value="Genomic_DNA"/>
</dbReference>
<dbReference type="RefSeq" id="WP_006622133.1">
    <property type="nucleotide sequence ID" value="NZ_FO818640.1"/>
</dbReference>
<evidence type="ECO:0000313" key="2">
    <source>
        <dbReference type="Proteomes" id="UP000032946"/>
    </source>
</evidence>
<dbReference type="Proteomes" id="UP000032946">
    <property type="component" value="Chromosome"/>
</dbReference>